<gene>
    <name evidence="4" type="ORF">E2K98_26660</name>
    <name evidence="3" type="ORF">RCG21_15300</name>
</gene>
<feature type="region of interest" description="Disordered" evidence="1">
    <location>
        <begin position="239"/>
        <end position="260"/>
    </location>
</feature>
<keyword evidence="2" id="KW-0472">Membrane</keyword>
<evidence type="ECO:0000313" key="6">
    <source>
        <dbReference type="Proteomes" id="UP001178888"/>
    </source>
</evidence>
<dbReference type="AlphaFoldDB" id="A0A4R5VIV0"/>
<dbReference type="Proteomes" id="UP000295132">
    <property type="component" value="Unassembled WGS sequence"/>
</dbReference>
<dbReference type="RefSeq" id="WP_133339530.1">
    <property type="nucleotide sequence ID" value="NZ_JAVGVR010000001.1"/>
</dbReference>
<proteinExistence type="predicted"/>
<feature type="transmembrane region" description="Helical" evidence="2">
    <location>
        <begin position="119"/>
        <end position="140"/>
    </location>
</feature>
<evidence type="ECO:0000256" key="2">
    <source>
        <dbReference type="SAM" id="Phobius"/>
    </source>
</evidence>
<evidence type="ECO:0000313" key="4">
    <source>
        <dbReference type="EMBL" id="TDK56323.1"/>
    </source>
</evidence>
<feature type="compositionally biased region" description="Basic and acidic residues" evidence="1">
    <location>
        <begin position="19"/>
        <end position="53"/>
    </location>
</feature>
<feature type="transmembrane region" description="Helical" evidence="2">
    <location>
        <begin position="197"/>
        <end position="213"/>
    </location>
</feature>
<feature type="transmembrane region" description="Helical" evidence="2">
    <location>
        <begin position="147"/>
        <end position="164"/>
    </location>
</feature>
<organism evidence="4 5">
    <name type="scientific">Bacillus salipaludis</name>
    <dbReference type="NCBI Taxonomy" id="2547811"/>
    <lineage>
        <taxon>Bacteria</taxon>
        <taxon>Bacillati</taxon>
        <taxon>Bacillota</taxon>
        <taxon>Bacilli</taxon>
        <taxon>Bacillales</taxon>
        <taxon>Bacillaceae</taxon>
        <taxon>Bacillus</taxon>
    </lineage>
</organism>
<evidence type="ECO:0000313" key="3">
    <source>
        <dbReference type="EMBL" id="MDQ6597713.1"/>
    </source>
</evidence>
<evidence type="ECO:0000313" key="5">
    <source>
        <dbReference type="Proteomes" id="UP000295132"/>
    </source>
</evidence>
<reference evidence="3" key="2">
    <citation type="submission" date="2023-08" db="EMBL/GenBank/DDBJ databases">
        <title>Nitrogen cycling bacteria in agricultural field soils.</title>
        <authorList>
            <person name="Jang J."/>
        </authorList>
    </citation>
    <scope>NUCLEOTIDE SEQUENCE</scope>
    <source>
        <strain evidence="3">PS3-36</strain>
    </source>
</reference>
<sequence length="260" mass="30311">MEYHSDSEEQHEDEEKMNDEEYRVSEYPTRQEARREPTRESRQSFKDRKKNQEDVEEKTEGATPSNSRSSKKIKKTKSKTKLEMSWVKLVFKIFVVAAVWYNFHFLLNYMKGPASPFTATLMVIGICAVVNFAAIWILFYKRAFIRFYLSLIAVIGSFAYYGYVNYTQNSFLGNNKITSLIVAVSVLMALNPRTYSFPRGIVFLLIPIVGIYFSGNQFALVWTLMFNAGLILMFRKSKANKSKDRKRKNEQDRKNKKQTA</sequence>
<dbReference type="Proteomes" id="UP001178888">
    <property type="component" value="Unassembled WGS sequence"/>
</dbReference>
<dbReference type="EMBL" id="JAVGVR010000001">
    <property type="protein sequence ID" value="MDQ6597713.1"/>
    <property type="molecule type" value="Genomic_DNA"/>
</dbReference>
<evidence type="ECO:0000256" key="1">
    <source>
        <dbReference type="SAM" id="MobiDB-lite"/>
    </source>
</evidence>
<keyword evidence="6" id="KW-1185">Reference proteome</keyword>
<reference evidence="4 5" key="1">
    <citation type="submission" date="2019-03" db="EMBL/GenBank/DDBJ databases">
        <title>Bacillus niacini sp. nov. a Nicotinate-Metabolizing Mesophile Isolated from Soil.</title>
        <authorList>
            <person name="Zhang G."/>
        </authorList>
    </citation>
    <scope>NUCLEOTIDE SEQUENCE [LARGE SCALE GENOMIC DNA]</scope>
    <source>
        <strain evidence="4 5">WN066</strain>
    </source>
</reference>
<name>A0A4R5VIV0_9BACI</name>
<dbReference type="EMBL" id="SMYO01000023">
    <property type="protein sequence ID" value="TDK56323.1"/>
    <property type="molecule type" value="Genomic_DNA"/>
</dbReference>
<comment type="caution">
    <text evidence="4">The sequence shown here is derived from an EMBL/GenBank/DDBJ whole genome shotgun (WGS) entry which is preliminary data.</text>
</comment>
<feature type="transmembrane region" description="Helical" evidence="2">
    <location>
        <begin position="170"/>
        <end position="190"/>
    </location>
</feature>
<feature type="transmembrane region" description="Helical" evidence="2">
    <location>
        <begin position="89"/>
        <end position="107"/>
    </location>
</feature>
<feature type="compositionally biased region" description="Acidic residues" evidence="1">
    <location>
        <begin position="9"/>
        <end position="18"/>
    </location>
</feature>
<protein>
    <submittedName>
        <fullName evidence="3">APC family permease</fullName>
    </submittedName>
</protein>
<feature type="region of interest" description="Disordered" evidence="1">
    <location>
        <begin position="1"/>
        <end position="74"/>
    </location>
</feature>
<accession>A0A4R5VIV0</accession>
<feature type="transmembrane region" description="Helical" evidence="2">
    <location>
        <begin position="219"/>
        <end position="237"/>
    </location>
</feature>
<keyword evidence="2" id="KW-1133">Transmembrane helix</keyword>
<keyword evidence="2" id="KW-0812">Transmembrane</keyword>